<keyword evidence="2" id="KW-0645">Protease</keyword>
<dbReference type="RefSeq" id="WP_188451874.1">
    <property type="nucleotide sequence ID" value="NZ_BMFS01000005.1"/>
</dbReference>
<dbReference type="SUPFAM" id="SSF56601">
    <property type="entry name" value="beta-lactamase/transpeptidase-like"/>
    <property type="match status" value="1"/>
</dbReference>
<comment type="caution">
    <text evidence="7">The sequence shown here is derived from an EMBL/GenBank/DDBJ whole genome shotgun (WGS) entry which is preliminary data.</text>
</comment>
<evidence type="ECO:0000313" key="8">
    <source>
        <dbReference type="Proteomes" id="UP000648722"/>
    </source>
</evidence>
<comment type="subcellular location">
    <subcellularLocation>
        <location evidence="1">Membrane</location>
    </subcellularLocation>
</comment>
<dbReference type="Gene3D" id="1.10.150.770">
    <property type="match status" value="1"/>
</dbReference>
<proteinExistence type="predicted"/>
<reference evidence="8" key="1">
    <citation type="journal article" date="2019" name="Int. J. Syst. Evol. Microbiol.">
        <title>The Global Catalogue of Microorganisms (GCM) 10K type strain sequencing project: providing services to taxonomists for standard genome sequencing and annotation.</title>
        <authorList>
            <consortium name="The Broad Institute Genomics Platform"/>
            <consortium name="The Broad Institute Genome Sequencing Center for Infectious Disease"/>
            <person name="Wu L."/>
            <person name="Ma J."/>
        </authorList>
    </citation>
    <scope>NUCLEOTIDE SEQUENCE [LARGE SCALE GENOMIC DNA]</scope>
    <source>
        <strain evidence="8">CGMCC 1.12766</strain>
    </source>
</reference>
<keyword evidence="2" id="KW-0121">Carboxypeptidase</keyword>
<sequence length="603" mass="64732">MRHWLARLFGKVQVRRSRAGLEPLRGDGSAGFDANATIRLEDEAGQALGRTRLRLGFIGVLVGAGFLLAAGRAVELAITGEFAEAAPVRVAQVAVRRGEIVDRNGQILASNLDFHSVFADPRQVWDAAETAQALRTVLPHLDAEALQRDLSSNRRFVWIERGLGPRERQAIHMLGLPGIGFRVEPGRVYPRRRLAAHLVGFTDQDLAGLAGAERAFNDELNDGSGRPVSLSIHLGAQDALETVLRERMERYSAQGAMAVLMRVGTGEIIALASLPDFDPNRAGSEPAENRFNRTVQGVYELGSVFKPLTLAAGIEAGLVRLDDTFDARAPIAIGSHRIRDFRPQARILTAREVIIHSSNIGSARMAEHIGGEVLTSFFGELGLWERPPLEIIEGQDPMLPARWGRAEVMTASYGHGFNVSPVALAAAYAALANDGIYTPPTLRPVGPTDIVPQIPVMSSATAAQVLGVMRAAVAGGQADREGLAIAGKTGTAQRIVNGRYQVGNVLTSFVGIFPFDDPQYVLVVSLDQPRPIRETHGFNTAGWNAAPTGGDIIERVAPVLGVGLREADPGARVQTVARMFVPRTPVRPGPEEPVELAASGSEQ</sequence>
<dbReference type="Gene3D" id="3.30.450.330">
    <property type="match status" value="1"/>
</dbReference>
<evidence type="ECO:0000256" key="4">
    <source>
        <dbReference type="SAM" id="MobiDB-lite"/>
    </source>
</evidence>
<evidence type="ECO:0000259" key="5">
    <source>
        <dbReference type="Pfam" id="PF00905"/>
    </source>
</evidence>
<name>A0ABQ1XPP3_9PROT</name>
<dbReference type="Gene3D" id="3.90.1310.10">
    <property type="entry name" value="Penicillin-binding protein 2a (Domain 2)"/>
    <property type="match status" value="1"/>
</dbReference>
<dbReference type="InterPro" id="IPR036138">
    <property type="entry name" value="PBP_dimer_sf"/>
</dbReference>
<evidence type="ECO:0000259" key="6">
    <source>
        <dbReference type="Pfam" id="PF03717"/>
    </source>
</evidence>
<accession>A0ABQ1XPP3</accession>
<feature type="domain" description="Penicillin-binding protein transpeptidase" evidence="5">
    <location>
        <begin position="257"/>
        <end position="533"/>
    </location>
</feature>
<evidence type="ECO:0000256" key="2">
    <source>
        <dbReference type="ARBA" id="ARBA00022645"/>
    </source>
</evidence>
<gene>
    <name evidence="7" type="primary">ftsI</name>
    <name evidence="7" type="ORF">GCM10007420_14170</name>
</gene>
<dbReference type="InterPro" id="IPR005311">
    <property type="entry name" value="PBP_dimer"/>
</dbReference>
<feature type="domain" description="Penicillin-binding protein dimerisation" evidence="6">
    <location>
        <begin position="94"/>
        <end position="204"/>
    </location>
</feature>
<dbReference type="Pfam" id="PF03717">
    <property type="entry name" value="PBP_dimer"/>
    <property type="match status" value="1"/>
</dbReference>
<organism evidence="7 8">
    <name type="scientific">Glycocaulis albus</name>
    <dbReference type="NCBI Taxonomy" id="1382801"/>
    <lineage>
        <taxon>Bacteria</taxon>
        <taxon>Pseudomonadati</taxon>
        <taxon>Pseudomonadota</taxon>
        <taxon>Alphaproteobacteria</taxon>
        <taxon>Maricaulales</taxon>
        <taxon>Maricaulaceae</taxon>
        <taxon>Glycocaulis</taxon>
    </lineage>
</organism>
<dbReference type="PANTHER" id="PTHR30627:SF1">
    <property type="entry name" value="PEPTIDOGLYCAN D,D-TRANSPEPTIDASE FTSI"/>
    <property type="match status" value="1"/>
</dbReference>
<dbReference type="SUPFAM" id="SSF56519">
    <property type="entry name" value="Penicillin binding protein dimerisation domain"/>
    <property type="match status" value="1"/>
</dbReference>
<dbReference type="Proteomes" id="UP000648722">
    <property type="component" value="Unassembled WGS sequence"/>
</dbReference>
<evidence type="ECO:0000256" key="3">
    <source>
        <dbReference type="ARBA" id="ARBA00023136"/>
    </source>
</evidence>
<feature type="region of interest" description="Disordered" evidence="4">
    <location>
        <begin position="584"/>
        <end position="603"/>
    </location>
</feature>
<dbReference type="PANTHER" id="PTHR30627">
    <property type="entry name" value="PEPTIDOGLYCAN D,D-TRANSPEPTIDASE"/>
    <property type="match status" value="1"/>
</dbReference>
<keyword evidence="8" id="KW-1185">Reference proteome</keyword>
<dbReference type="Gene3D" id="3.40.710.10">
    <property type="entry name" value="DD-peptidase/beta-lactamase superfamily"/>
    <property type="match status" value="1"/>
</dbReference>
<evidence type="ECO:0000256" key="1">
    <source>
        <dbReference type="ARBA" id="ARBA00004370"/>
    </source>
</evidence>
<evidence type="ECO:0000313" key="7">
    <source>
        <dbReference type="EMBL" id="GGG99466.1"/>
    </source>
</evidence>
<protein>
    <submittedName>
        <fullName evidence="7">Peptidoglycan synthase FtsI</fullName>
    </submittedName>
</protein>
<dbReference type="Pfam" id="PF00905">
    <property type="entry name" value="Transpeptidase"/>
    <property type="match status" value="1"/>
</dbReference>
<dbReference type="EMBL" id="BMFS01000005">
    <property type="protein sequence ID" value="GGG99466.1"/>
    <property type="molecule type" value="Genomic_DNA"/>
</dbReference>
<dbReference type="InterPro" id="IPR001460">
    <property type="entry name" value="PCN-bd_Tpept"/>
</dbReference>
<dbReference type="InterPro" id="IPR050515">
    <property type="entry name" value="Beta-lactam/transpept"/>
</dbReference>
<keyword evidence="3" id="KW-0472">Membrane</keyword>
<keyword evidence="2" id="KW-0378">Hydrolase</keyword>
<dbReference type="InterPro" id="IPR012338">
    <property type="entry name" value="Beta-lactam/transpept-like"/>
</dbReference>